<name>A0ABX1YME4_9BACL</name>
<dbReference type="RefSeq" id="WP_171718949.1">
    <property type="nucleotide sequence ID" value="NZ_WHOB01000062.1"/>
</dbReference>
<accession>A0ABX1YME4</accession>
<proteinExistence type="predicted"/>
<evidence type="ECO:0008006" key="3">
    <source>
        <dbReference type="Google" id="ProtNLM"/>
    </source>
</evidence>
<comment type="caution">
    <text evidence="1">The sequence shown here is derived from an EMBL/GenBank/DDBJ whole genome shotgun (WGS) entry which is preliminary data.</text>
</comment>
<keyword evidence="2" id="KW-1185">Reference proteome</keyword>
<gene>
    <name evidence="1" type="ORF">GC101_21820</name>
</gene>
<evidence type="ECO:0000313" key="2">
    <source>
        <dbReference type="Proteomes" id="UP000596857"/>
    </source>
</evidence>
<sequence>MIKKSEIEFKMRLRDGYPGPIRFADFIVDGQSLYDSYAKHYDFVSCLGWGSEDFQQKHISRLILLSQPDFPNGKNSIYICPACADLGCGAVYSFIEMSNDIVTWTFIDGREQLMNNSKTFHFDKEDYIKQINSTYGLGGFKFPWEK</sequence>
<dbReference type="EMBL" id="WHOB01000062">
    <property type="protein sequence ID" value="NOU81504.1"/>
    <property type="molecule type" value="Genomic_DNA"/>
</dbReference>
<evidence type="ECO:0000313" key="1">
    <source>
        <dbReference type="EMBL" id="NOU81504.1"/>
    </source>
</evidence>
<reference evidence="1 2" key="1">
    <citation type="submission" date="2019-10" db="EMBL/GenBank/DDBJ databases">
        <title>Description of Paenibacillus terricola sp. nov.</title>
        <authorList>
            <person name="Carlier A."/>
            <person name="Qi S."/>
        </authorList>
    </citation>
    <scope>NUCLEOTIDE SEQUENCE [LARGE SCALE GENOMIC DNA]</scope>
    <source>
        <strain evidence="1 2">LMG 31459</strain>
    </source>
</reference>
<protein>
    <recommendedName>
        <fullName evidence="3">Oxidoreductase</fullName>
    </recommendedName>
</protein>
<organism evidence="1 2">
    <name type="scientific">Paenibacillus phytohabitans</name>
    <dbReference type="NCBI Taxonomy" id="2654978"/>
    <lineage>
        <taxon>Bacteria</taxon>
        <taxon>Bacillati</taxon>
        <taxon>Bacillota</taxon>
        <taxon>Bacilli</taxon>
        <taxon>Bacillales</taxon>
        <taxon>Paenibacillaceae</taxon>
        <taxon>Paenibacillus</taxon>
    </lineage>
</organism>
<dbReference type="Proteomes" id="UP000596857">
    <property type="component" value="Unassembled WGS sequence"/>
</dbReference>